<evidence type="ECO:0000313" key="3">
    <source>
        <dbReference type="Proteomes" id="UP001499951"/>
    </source>
</evidence>
<organism evidence="2 3">
    <name type="scientific">Rhizomicrobium electricum</name>
    <dbReference type="NCBI Taxonomy" id="480070"/>
    <lineage>
        <taxon>Bacteria</taxon>
        <taxon>Pseudomonadati</taxon>
        <taxon>Pseudomonadota</taxon>
        <taxon>Alphaproteobacteria</taxon>
        <taxon>Micropepsales</taxon>
        <taxon>Micropepsaceae</taxon>
        <taxon>Rhizomicrobium</taxon>
    </lineage>
</organism>
<sequence length="184" mass="19035">MSDPYVGEIKIFPYDFVPYGFLACQGQSLSVNQFQALFSLLGANFGGDGRTNFNTPNLAGLAPVGLGVAPNGGTYNWTLAAVHGQEKVALVASQYPAHNHTISQPGGPTAAANAYAAQAGSLMTNANPAQYFAAPPTAANTTIHPAALAPYGGGASAVQPHENRQPFLVLTPCIAWAGVYPIFT</sequence>
<protein>
    <submittedName>
        <fullName evidence="2">Tail fiber protein</fullName>
    </submittedName>
</protein>
<dbReference type="SUPFAM" id="SSF88874">
    <property type="entry name" value="Receptor-binding domain of short tail fibre protein gp12"/>
    <property type="match status" value="1"/>
</dbReference>
<evidence type="ECO:0000313" key="2">
    <source>
        <dbReference type="EMBL" id="GAA0584597.1"/>
    </source>
</evidence>
<dbReference type="InterPro" id="IPR011083">
    <property type="entry name" value="Phage_tail_collar_dom"/>
</dbReference>
<accession>A0ABN1F7W9</accession>
<keyword evidence="3" id="KW-1185">Reference proteome</keyword>
<dbReference type="Gene3D" id="3.90.1340.10">
    <property type="entry name" value="Phage tail collar domain"/>
    <property type="match status" value="1"/>
</dbReference>
<name>A0ABN1F7W9_9PROT</name>
<dbReference type="InterPro" id="IPR037053">
    <property type="entry name" value="Phage_tail_collar_dom_sf"/>
</dbReference>
<comment type="caution">
    <text evidence="2">The sequence shown here is derived from an EMBL/GenBank/DDBJ whole genome shotgun (WGS) entry which is preliminary data.</text>
</comment>
<dbReference type="EMBL" id="BAAADD010000011">
    <property type="protein sequence ID" value="GAA0584597.1"/>
    <property type="molecule type" value="Genomic_DNA"/>
</dbReference>
<reference evidence="2 3" key="1">
    <citation type="journal article" date="2019" name="Int. J. Syst. Evol. Microbiol.">
        <title>The Global Catalogue of Microorganisms (GCM) 10K type strain sequencing project: providing services to taxonomists for standard genome sequencing and annotation.</title>
        <authorList>
            <consortium name="The Broad Institute Genomics Platform"/>
            <consortium name="The Broad Institute Genome Sequencing Center for Infectious Disease"/>
            <person name="Wu L."/>
            <person name="Ma J."/>
        </authorList>
    </citation>
    <scope>NUCLEOTIDE SEQUENCE [LARGE SCALE GENOMIC DNA]</scope>
    <source>
        <strain evidence="2 3">JCM 15089</strain>
    </source>
</reference>
<dbReference type="Pfam" id="PF07484">
    <property type="entry name" value="Collar"/>
    <property type="match status" value="1"/>
</dbReference>
<gene>
    <name evidence="2" type="ORF">GCM10008942_36890</name>
</gene>
<proteinExistence type="predicted"/>
<dbReference type="Proteomes" id="UP001499951">
    <property type="component" value="Unassembled WGS sequence"/>
</dbReference>
<feature type="domain" description="Phage tail collar" evidence="1">
    <location>
        <begin position="7"/>
        <end position="62"/>
    </location>
</feature>
<evidence type="ECO:0000259" key="1">
    <source>
        <dbReference type="Pfam" id="PF07484"/>
    </source>
</evidence>
<dbReference type="RefSeq" id="WP_166929088.1">
    <property type="nucleotide sequence ID" value="NZ_BAAADD010000011.1"/>
</dbReference>